<dbReference type="Proteomes" id="UP000515254">
    <property type="component" value="Chromosome"/>
</dbReference>
<evidence type="ECO:0008006" key="3">
    <source>
        <dbReference type="Google" id="ProtNLM"/>
    </source>
</evidence>
<sequence length="314" mass="34858">MQRYSPGPSSRSAYIFSFKMPYKPPQAGEIVTSYELVGGMICSYLSVLYGKRFDSHGAVQSIGTYGLPDLKEYGELVNENLPFNSHEVRRDFAVELNLENAKSLLPLMTGGVDASVLRVFRSAAKFYHHALQAAESDPEVAYLDLVTAGEILAGFEVFSESELFDPIMLSALKKLEACVDCSEDYSVLKRTLFQVKRRFELSILRNIDDGFFIPQDDGAINFSLKKEDISQRIKAAYDLRSNYLHSGRSFGPWVAPSSSGHEVQIGKPVVDDAKFAKVLALAPTFLGLERIIRYALLTLLQKHGVPIAVKDTVA</sequence>
<accession>A0ABX6SDW6</accession>
<proteinExistence type="predicted"/>
<keyword evidence="2" id="KW-1185">Reference proteome</keyword>
<reference evidence="1 2" key="1">
    <citation type="journal article" date="2020" name="Microbiol. Resour. Announc.">
        <title>Complete genome sequences of four natural Pseudomonas isolates that catabolize a wide range of aromatic compounds relevant to lignin valorization.</title>
        <authorList>
            <person name="Hatmaker E.A."/>
            <person name="Presley G."/>
            <person name="Cannon O."/>
            <person name="Guss A.M."/>
            <person name="Elkins J.G."/>
        </authorList>
    </citation>
    <scope>NUCLEOTIDE SEQUENCE [LARGE SCALE GENOMIC DNA]</scope>
    <source>
        <strain evidence="1 2">B10D7D</strain>
    </source>
</reference>
<protein>
    <recommendedName>
        <fullName evidence="3">Apea-like HEPN domain-containing protein</fullName>
    </recommendedName>
</protein>
<organism evidence="1 2">
    <name type="scientific">Pseudomonas sediminis</name>
    <dbReference type="NCBI Taxonomy" id="1691904"/>
    <lineage>
        <taxon>Bacteria</taxon>
        <taxon>Pseudomonadati</taxon>
        <taxon>Pseudomonadota</taxon>
        <taxon>Gammaproteobacteria</taxon>
        <taxon>Pseudomonadales</taxon>
        <taxon>Pseudomonadaceae</taxon>
        <taxon>Pseudomonas</taxon>
    </lineage>
</organism>
<gene>
    <name evidence="1" type="ORF">HNQ25_15355</name>
</gene>
<dbReference type="RefSeq" id="WP_179545173.1">
    <property type="nucleotide sequence ID" value="NZ_CP060009.1"/>
</dbReference>
<name>A0ABX6SDW6_9PSED</name>
<dbReference type="EMBL" id="CP060009">
    <property type="protein sequence ID" value="QNG99675.1"/>
    <property type="molecule type" value="Genomic_DNA"/>
</dbReference>
<evidence type="ECO:0000313" key="1">
    <source>
        <dbReference type="EMBL" id="QNG99675.1"/>
    </source>
</evidence>
<evidence type="ECO:0000313" key="2">
    <source>
        <dbReference type="Proteomes" id="UP000515254"/>
    </source>
</evidence>